<protein>
    <recommendedName>
        <fullName evidence="6">Peptidase A1 domain-containing protein</fullName>
    </recommendedName>
</protein>
<dbReference type="InterPro" id="IPR033121">
    <property type="entry name" value="PEPTIDASE_A1"/>
</dbReference>
<dbReference type="InterPro" id="IPR001461">
    <property type="entry name" value="Aspartic_peptidase_A1"/>
</dbReference>
<dbReference type="GO" id="GO:0006508">
    <property type="term" value="P:proteolysis"/>
    <property type="evidence" value="ECO:0007669"/>
    <property type="project" value="UniProtKB-KW"/>
</dbReference>
<proteinExistence type="inferred from homology"/>
<reference evidence="7" key="1">
    <citation type="submission" date="2020-07" db="EMBL/GenBank/DDBJ databases">
        <authorList>
            <person name="Lin J."/>
        </authorList>
    </citation>
    <scope>NUCLEOTIDE SEQUENCE</scope>
</reference>
<feature type="domain" description="Peptidase A1" evidence="6">
    <location>
        <begin position="131"/>
        <end position="445"/>
    </location>
</feature>
<dbReference type="InterPro" id="IPR032861">
    <property type="entry name" value="TAXi_N"/>
</dbReference>
<dbReference type="FunFam" id="2.40.70.10:FF:000010">
    <property type="entry name" value="Aspartyl protease family protein 2"/>
    <property type="match status" value="1"/>
</dbReference>
<dbReference type="EMBL" id="LR862137">
    <property type="protein sequence ID" value="CAD1844337.1"/>
    <property type="molecule type" value="Genomic_DNA"/>
</dbReference>
<evidence type="ECO:0000256" key="2">
    <source>
        <dbReference type="ARBA" id="ARBA00022670"/>
    </source>
</evidence>
<dbReference type="AlphaFoldDB" id="A0A6V7QN24"/>
<evidence type="ECO:0000256" key="3">
    <source>
        <dbReference type="ARBA" id="ARBA00022729"/>
    </source>
</evidence>
<dbReference type="PROSITE" id="PS51767">
    <property type="entry name" value="PEPTIDASE_A1"/>
    <property type="match status" value="1"/>
</dbReference>
<name>A0A6V7QN24_ANACO</name>
<dbReference type="PANTHER" id="PTHR13683:SF265">
    <property type="entry name" value="PROTEIN ASPARTIC PROTEASE IN GUARD CELL 2"/>
    <property type="match status" value="1"/>
</dbReference>
<dbReference type="Gene3D" id="2.40.70.10">
    <property type="entry name" value="Acid Proteases"/>
    <property type="match status" value="2"/>
</dbReference>
<dbReference type="GO" id="GO:0004190">
    <property type="term" value="F:aspartic-type endopeptidase activity"/>
    <property type="evidence" value="ECO:0007669"/>
    <property type="project" value="InterPro"/>
</dbReference>
<dbReference type="InterPro" id="IPR021109">
    <property type="entry name" value="Peptidase_aspartic_dom_sf"/>
</dbReference>
<gene>
    <name evidence="7" type="ORF">CB5_LOCUS27548</name>
</gene>
<dbReference type="PANTHER" id="PTHR13683">
    <property type="entry name" value="ASPARTYL PROTEASES"/>
    <property type="match status" value="1"/>
</dbReference>
<keyword evidence="2" id="KW-0645">Protease</keyword>
<evidence type="ECO:0000313" key="7">
    <source>
        <dbReference type="EMBL" id="CAD1844337.1"/>
    </source>
</evidence>
<comment type="similarity">
    <text evidence="1">Belongs to the peptidase A1 family.</text>
</comment>
<evidence type="ECO:0000259" key="6">
    <source>
        <dbReference type="PROSITE" id="PS51767"/>
    </source>
</evidence>
<organism evidence="7">
    <name type="scientific">Ananas comosus var. bracteatus</name>
    <name type="common">red pineapple</name>
    <dbReference type="NCBI Taxonomy" id="296719"/>
    <lineage>
        <taxon>Eukaryota</taxon>
        <taxon>Viridiplantae</taxon>
        <taxon>Streptophyta</taxon>
        <taxon>Embryophyta</taxon>
        <taxon>Tracheophyta</taxon>
        <taxon>Spermatophyta</taxon>
        <taxon>Magnoliopsida</taxon>
        <taxon>Liliopsida</taxon>
        <taxon>Poales</taxon>
        <taxon>Bromeliaceae</taxon>
        <taxon>Bromelioideae</taxon>
        <taxon>Ananas</taxon>
    </lineage>
</organism>
<keyword evidence="4" id="KW-0378">Hydrolase</keyword>
<dbReference type="InterPro" id="IPR032799">
    <property type="entry name" value="TAXi_C"/>
</dbReference>
<dbReference type="Pfam" id="PF14541">
    <property type="entry name" value="TAXi_C"/>
    <property type="match status" value="1"/>
</dbReference>
<evidence type="ECO:0000256" key="5">
    <source>
        <dbReference type="SAM" id="SignalP"/>
    </source>
</evidence>
<sequence>MAMVLQLLIAIILLATATALEFHHLNVHELVYATHRPHSTTLHDTPHSQDPVHERTRDEPKWALKLVHRDALLPVHDRRYRQRFLQRINRDALRVAGLARRLNRTAPPVRFALNDFGSAVVSGLDEGVGEYLVRVGIGMPEREHYLVVDTGSDVTWVQCRPCAQCYDQAEPVFDPAGSASFEGVSCGSTVCGLVNRADPCRSDRCRYAVAYEDGSYTKGTLAFETLTFGPTQPAHYLWWASSARRPVGPSATALSAGGRAVRLAGLRPDRRGATWPRVVPLLTNPQAPSFYYIALVGLGVGGVRLPVPEQVFQLAENGEGGVIIDTGTAVTRFPPQAYEVLRDAFVNATEGLPRGPTVSIFDACYDLSGFGTVRVPTVSLYFDGGVVLTLPARNYLVPVDGVGTFCLAFAPSSSGLSIVGNIQQEGIQISFDAASGFAGSDLALASVQKFVEMGLGEIYFANNHYFDFPKLGLNMSTLFDLLLVVALFCVSSI</sequence>
<evidence type="ECO:0000256" key="4">
    <source>
        <dbReference type="ARBA" id="ARBA00022801"/>
    </source>
</evidence>
<dbReference type="Pfam" id="PF14543">
    <property type="entry name" value="TAXi_N"/>
    <property type="match status" value="1"/>
</dbReference>
<keyword evidence="3 5" id="KW-0732">Signal</keyword>
<evidence type="ECO:0000256" key="1">
    <source>
        <dbReference type="ARBA" id="ARBA00007447"/>
    </source>
</evidence>
<feature type="signal peptide" evidence="5">
    <location>
        <begin position="1"/>
        <end position="19"/>
    </location>
</feature>
<dbReference type="SUPFAM" id="SSF50630">
    <property type="entry name" value="Acid proteases"/>
    <property type="match status" value="1"/>
</dbReference>
<feature type="chain" id="PRO_5027578621" description="Peptidase A1 domain-containing protein" evidence="5">
    <location>
        <begin position="20"/>
        <end position="493"/>
    </location>
</feature>
<accession>A0A6V7QN24</accession>